<proteinExistence type="predicted"/>
<dbReference type="SMART" id="SM00530">
    <property type="entry name" value="HTH_XRE"/>
    <property type="match status" value="1"/>
</dbReference>
<organism evidence="2 3">
    <name type="scientific">Kurthia gibsonii</name>
    <dbReference type="NCBI Taxonomy" id="33946"/>
    <lineage>
        <taxon>Bacteria</taxon>
        <taxon>Bacillati</taxon>
        <taxon>Bacillota</taxon>
        <taxon>Bacilli</taxon>
        <taxon>Bacillales</taxon>
        <taxon>Caryophanaceae</taxon>
        <taxon>Kurthia</taxon>
    </lineage>
</organism>
<comment type="caution">
    <text evidence="2">The sequence shown here is derived from an EMBL/GenBank/DDBJ whole genome shotgun (WGS) entry which is preliminary data.</text>
</comment>
<keyword evidence="3" id="KW-1185">Reference proteome</keyword>
<sequence length="131" mass="14936">MMFDQYAFGEQLKLLRELSNHSMLSLAKEIGTSASRIKSWEVGESIPSAKWIVRLSQALKISADDLLLNIMSDVPTPQNDIEYSRRKNVLLRDLSSILPELTKQDLLELYTLAEMKVTVKKEMPIEEAIRA</sequence>
<dbReference type="SUPFAM" id="SSF47413">
    <property type="entry name" value="lambda repressor-like DNA-binding domains"/>
    <property type="match status" value="1"/>
</dbReference>
<dbReference type="InterPro" id="IPR001387">
    <property type="entry name" value="Cro/C1-type_HTH"/>
</dbReference>
<dbReference type="PROSITE" id="PS50943">
    <property type="entry name" value="HTH_CROC1"/>
    <property type="match status" value="1"/>
</dbReference>
<dbReference type="InterPro" id="IPR010982">
    <property type="entry name" value="Lambda_DNA-bd_dom_sf"/>
</dbReference>
<dbReference type="GeneID" id="97820965"/>
<reference evidence="2 3" key="1">
    <citation type="submission" date="2024-04" db="EMBL/GenBank/DDBJ databases">
        <authorList>
            <person name="Wu Y.S."/>
            <person name="Zhang L."/>
        </authorList>
    </citation>
    <scope>NUCLEOTIDE SEQUENCE [LARGE SCALE GENOMIC DNA]</scope>
    <source>
        <strain evidence="2 3">KG-01</strain>
    </source>
</reference>
<dbReference type="CDD" id="cd00093">
    <property type="entry name" value="HTH_XRE"/>
    <property type="match status" value="1"/>
</dbReference>
<evidence type="ECO:0000313" key="2">
    <source>
        <dbReference type="EMBL" id="MEL5987837.1"/>
    </source>
</evidence>
<protein>
    <submittedName>
        <fullName evidence="2">Helix-turn-helix transcriptional regulator</fullName>
    </submittedName>
</protein>
<dbReference type="EMBL" id="JBCEWA010000003">
    <property type="protein sequence ID" value="MEL5987837.1"/>
    <property type="molecule type" value="Genomic_DNA"/>
</dbReference>
<gene>
    <name evidence="2" type="ORF">AAF454_05350</name>
</gene>
<dbReference type="Pfam" id="PF01381">
    <property type="entry name" value="HTH_3"/>
    <property type="match status" value="1"/>
</dbReference>
<accession>A0ABU9LIL3</accession>
<name>A0ABU9LIL3_9BACL</name>
<dbReference type="RefSeq" id="WP_231726958.1">
    <property type="nucleotide sequence ID" value="NZ_BJOB01000011.1"/>
</dbReference>
<evidence type="ECO:0000313" key="3">
    <source>
        <dbReference type="Proteomes" id="UP001398420"/>
    </source>
</evidence>
<feature type="domain" description="HTH cro/C1-type" evidence="1">
    <location>
        <begin position="12"/>
        <end position="66"/>
    </location>
</feature>
<evidence type="ECO:0000259" key="1">
    <source>
        <dbReference type="PROSITE" id="PS50943"/>
    </source>
</evidence>
<dbReference type="Proteomes" id="UP001398420">
    <property type="component" value="Unassembled WGS sequence"/>
</dbReference>
<dbReference type="Gene3D" id="1.10.260.40">
    <property type="entry name" value="lambda repressor-like DNA-binding domains"/>
    <property type="match status" value="1"/>
</dbReference>